<dbReference type="Pfam" id="PF01585">
    <property type="entry name" value="G-patch"/>
    <property type="match status" value="1"/>
</dbReference>
<proteinExistence type="predicted"/>
<dbReference type="SMART" id="SM00443">
    <property type="entry name" value="G_patch"/>
    <property type="match status" value="1"/>
</dbReference>
<evidence type="ECO:0000313" key="3">
    <source>
        <dbReference type="Proteomes" id="UP000016088"/>
    </source>
</evidence>
<dbReference type="EMBL" id="KE503208">
    <property type="protein sequence ID" value="EPX71190.1"/>
    <property type="molecule type" value="Genomic_DNA"/>
</dbReference>
<feature type="domain" description="G-patch" evidence="1">
    <location>
        <begin position="113"/>
        <end position="163"/>
    </location>
</feature>
<dbReference type="GO" id="GO:0003676">
    <property type="term" value="F:nucleic acid binding"/>
    <property type="evidence" value="ECO:0007669"/>
    <property type="project" value="InterPro"/>
</dbReference>
<sequence>MDFNGKGHEKYVQSYGLFKNRPRINFVRPQEEETTNREKYGEKDSVSSFYYSLFPENVKDLGKNATTDTRGSICPTCQIFIEPENQIMHAKSVRHLLSVNHIDNKFQPGLVKPESLGFRVLSQFGWSPKGDVSGLGAEHQGRRAPVRHTRVKNDTLGIGVRLRSNLSKSVSRKGKRHSQFQHKRDIRLKQALLKHFSSNN</sequence>
<dbReference type="PANTHER" id="PTHR20923">
    <property type="entry name" value="BAT4 PROTEIN-RELATED"/>
    <property type="match status" value="1"/>
</dbReference>
<name>S9QY24_SCHOY</name>
<dbReference type="InterPro" id="IPR039146">
    <property type="entry name" value="GPANK1"/>
</dbReference>
<dbReference type="PANTHER" id="PTHR20923:SF1">
    <property type="entry name" value="G PATCH DOMAIN AND ANKYRIN REPEAT-CONTAINING PROTEIN 1"/>
    <property type="match status" value="1"/>
</dbReference>
<dbReference type="Proteomes" id="UP000016088">
    <property type="component" value="Unassembled WGS sequence"/>
</dbReference>
<protein>
    <submittedName>
        <fullName evidence="2">RNA-binding protein</fullName>
    </submittedName>
</protein>
<accession>S9QY24</accession>
<dbReference type="InterPro" id="IPR000467">
    <property type="entry name" value="G_patch_dom"/>
</dbReference>
<dbReference type="GeneID" id="25030390"/>
<organism evidence="2 3">
    <name type="scientific">Schizosaccharomyces octosporus (strain yFS286)</name>
    <name type="common">Fission yeast</name>
    <name type="synonym">Octosporomyces octosporus</name>
    <dbReference type="NCBI Taxonomy" id="483514"/>
    <lineage>
        <taxon>Eukaryota</taxon>
        <taxon>Fungi</taxon>
        <taxon>Dikarya</taxon>
        <taxon>Ascomycota</taxon>
        <taxon>Taphrinomycotina</taxon>
        <taxon>Schizosaccharomycetes</taxon>
        <taxon>Schizosaccharomycetales</taxon>
        <taxon>Schizosaccharomycetaceae</taxon>
        <taxon>Schizosaccharomyces</taxon>
    </lineage>
</organism>
<dbReference type="OrthoDB" id="20282at2759"/>
<dbReference type="HOGENOM" id="CLU_1366946_0_0_1"/>
<dbReference type="eggNOG" id="KOG2384">
    <property type="taxonomic scope" value="Eukaryota"/>
</dbReference>
<keyword evidence="3" id="KW-1185">Reference proteome</keyword>
<evidence type="ECO:0000259" key="1">
    <source>
        <dbReference type="PROSITE" id="PS50174"/>
    </source>
</evidence>
<gene>
    <name evidence="2" type="ORF">SOCG_01408</name>
</gene>
<dbReference type="VEuPathDB" id="FungiDB:SOCG_01408"/>
<reference evidence="2 3" key="1">
    <citation type="journal article" date="2011" name="Science">
        <title>Comparative functional genomics of the fission yeasts.</title>
        <authorList>
            <person name="Rhind N."/>
            <person name="Chen Z."/>
            <person name="Yassour M."/>
            <person name="Thompson D.A."/>
            <person name="Haas B.J."/>
            <person name="Habib N."/>
            <person name="Wapinski I."/>
            <person name="Roy S."/>
            <person name="Lin M.F."/>
            <person name="Heiman D.I."/>
            <person name="Young S.K."/>
            <person name="Furuya K."/>
            <person name="Guo Y."/>
            <person name="Pidoux A."/>
            <person name="Chen H.M."/>
            <person name="Robbertse B."/>
            <person name="Goldberg J.M."/>
            <person name="Aoki K."/>
            <person name="Bayne E.H."/>
            <person name="Berlin A.M."/>
            <person name="Desjardins C.A."/>
            <person name="Dobbs E."/>
            <person name="Dukaj L."/>
            <person name="Fan L."/>
            <person name="FitzGerald M.G."/>
            <person name="French C."/>
            <person name="Gujja S."/>
            <person name="Hansen K."/>
            <person name="Keifenheim D."/>
            <person name="Levin J.Z."/>
            <person name="Mosher R.A."/>
            <person name="Mueller C.A."/>
            <person name="Pfiffner J."/>
            <person name="Priest M."/>
            <person name="Russ C."/>
            <person name="Smialowska A."/>
            <person name="Swoboda P."/>
            <person name="Sykes S.M."/>
            <person name="Vaughn M."/>
            <person name="Vengrova S."/>
            <person name="Yoder R."/>
            <person name="Zeng Q."/>
            <person name="Allshire R."/>
            <person name="Baulcombe D."/>
            <person name="Birren B.W."/>
            <person name="Brown W."/>
            <person name="Ekwall K."/>
            <person name="Kellis M."/>
            <person name="Leatherwood J."/>
            <person name="Levin H."/>
            <person name="Margalit H."/>
            <person name="Martienssen R."/>
            <person name="Nieduszynski C.A."/>
            <person name="Spatafora J.W."/>
            <person name="Friedman N."/>
            <person name="Dalgaard J.Z."/>
            <person name="Baumann P."/>
            <person name="Niki H."/>
            <person name="Regev A."/>
            <person name="Nusbaum C."/>
        </authorList>
    </citation>
    <scope>NUCLEOTIDE SEQUENCE [LARGE SCALE GENOMIC DNA]</scope>
    <source>
        <strain evidence="3">yFS286</strain>
    </source>
</reference>
<dbReference type="PROSITE" id="PS50174">
    <property type="entry name" value="G_PATCH"/>
    <property type="match status" value="1"/>
</dbReference>
<dbReference type="AlphaFoldDB" id="S9QY24"/>
<dbReference type="OMA" id="RPRINFV"/>
<evidence type="ECO:0000313" key="2">
    <source>
        <dbReference type="EMBL" id="EPX71190.1"/>
    </source>
</evidence>
<dbReference type="RefSeq" id="XP_013019817.1">
    <property type="nucleotide sequence ID" value="XM_013164363.1"/>
</dbReference>